<dbReference type="EMBL" id="NBTY01000085">
    <property type="protein sequence ID" value="OTP74438.1"/>
    <property type="molecule type" value="Genomic_DNA"/>
</dbReference>
<reference evidence="1 2" key="1">
    <citation type="submission" date="2017-03" db="EMBL/GenBank/DDBJ databases">
        <title>Genome analysis of strain PAMC 26510.</title>
        <authorList>
            <person name="Oh H.-M."/>
            <person name="Yang J.-A."/>
        </authorList>
    </citation>
    <scope>NUCLEOTIDE SEQUENCE [LARGE SCALE GENOMIC DNA]</scope>
    <source>
        <strain evidence="1 2">PAMC 26510</strain>
    </source>
</reference>
<evidence type="ECO:0000313" key="2">
    <source>
        <dbReference type="Proteomes" id="UP000194546"/>
    </source>
</evidence>
<proteinExistence type="predicted"/>
<dbReference type="AlphaFoldDB" id="A0A242MT42"/>
<protein>
    <submittedName>
        <fullName evidence="1">Uncharacterized protein</fullName>
    </submittedName>
</protein>
<evidence type="ECO:0000313" key="1">
    <source>
        <dbReference type="EMBL" id="OTP74438.1"/>
    </source>
</evidence>
<dbReference type="Proteomes" id="UP000194546">
    <property type="component" value="Unassembled WGS sequence"/>
</dbReference>
<name>A0A242MT42_CABSO</name>
<accession>A0A242MT42</accession>
<dbReference type="RefSeq" id="WP_086381833.1">
    <property type="nucleotide sequence ID" value="NZ_NBTY01000085.1"/>
</dbReference>
<sequence>MTTAKDILDAFREKFESGPPIINGMYLAKAWQGHLAATEPFVKPFTQRNKLDLQGWIEKAGPDRALLAVHYVFDNWRSFVSEVAQLKGLGIVPTKPSFEFTNRHFDVVLILLES</sequence>
<organism evidence="1 2">
    <name type="scientific">Caballeronia sordidicola</name>
    <name type="common">Burkholderia sordidicola</name>
    <dbReference type="NCBI Taxonomy" id="196367"/>
    <lineage>
        <taxon>Bacteria</taxon>
        <taxon>Pseudomonadati</taxon>
        <taxon>Pseudomonadota</taxon>
        <taxon>Betaproteobacteria</taxon>
        <taxon>Burkholderiales</taxon>
        <taxon>Burkholderiaceae</taxon>
        <taxon>Caballeronia</taxon>
    </lineage>
</organism>
<comment type="caution">
    <text evidence="1">The sequence shown here is derived from an EMBL/GenBank/DDBJ whole genome shotgun (WGS) entry which is preliminary data.</text>
</comment>
<gene>
    <name evidence="1" type="ORF">PAMC26510_16490</name>
</gene>